<evidence type="ECO:0000259" key="2">
    <source>
        <dbReference type="Pfam" id="PF18271"/>
    </source>
</evidence>
<dbReference type="PANTHER" id="PTHR34612:SF2">
    <property type="entry name" value="GLYCOSIDE HYDROLASE 131 CATALYTIC N-TERMINAL DOMAIN-CONTAINING PROTEIN"/>
    <property type="match status" value="1"/>
</dbReference>
<evidence type="ECO:0000256" key="1">
    <source>
        <dbReference type="SAM" id="SignalP"/>
    </source>
</evidence>
<organism evidence="3 4">
    <name type="scientific">Colletotrichum sublineola</name>
    <name type="common">Sorghum anthracnose fungus</name>
    <dbReference type="NCBI Taxonomy" id="1173701"/>
    <lineage>
        <taxon>Eukaryota</taxon>
        <taxon>Fungi</taxon>
        <taxon>Dikarya</taxon>
        <taxon>Ascomycota</taxon>
        <taxon>Pezizomycotina</taxon>
        <taxon>Sordariomycetes</taxon>
        <taxon>Hypocreomycetidae</taxon>
        <taxon>Glomerellales</taxon>
        <taxon>Glomerellaceae</taxon>
        <taxon>Colletotrichum</taxon>
        <taxon>Colletotrichum graminicola species complex</taxon>
    </lineage>
</organism>
<feature type="signal peptide" evidence="1">
    <location>
        <begin position="1"/>
        <end position="18"/>
    </location>
</feature>
<dbReference type="eggNOG" id="ENOG502SH6P">
    <property type="taxonomic scope" value="Eukaryota"/>
</dbReference>
<keyword evidence="4" id="KW-1185">Reference proteome</keyword>
<feature type="chain" id="PRO_5001629601" description="Glycoside hydrolase 131 catalytic N-terminal domain-containing protein" evidence="1">
    <location>
        <begin position="19"/>
        <end position="212"/>
    </location>
</feature>
<reference evidence="4" key="1">
    <citation type="journal article" date="2014" name="Genome Announc.">
        <title>Draft genome sequence of Colletotrichum sublineola, a destructive pathogen of cultivated sorghum.</title>
        <authorList>
            <person name="Baroncelli R."/>
            <person name="Sanz-Martin J.M."/>
            <person name="Rech G.E."/>
            <person name="Sukno S.A."/>
            <person name="Thon M.R."/>
        </authorList>
    </citation>
    <scope>NUCLEOTIDE SEQUENCE [LARGE SCALE GENOMIC DNA]</scope>
    <source>
        <strain evidence="4">TX430BB</strain>
    </source>
</reference>
<dbReference type="PANTHER" id="PTHR34612">
    <property type="entry name" value="GH131_N DOMAIN-CONTAINING PROTEIN"/>
    <property type="match status" value="1"/>
</dbReference>
<gene>
    <name evidence="3" type="ORF">CSUB01_12243</name>
</gene>
<protein>
    <recommendedName>
        <fullName evidence="2">Glycoside hydrolase 131 catalytic N-terminal domain-containing protein</fullName>
    </recommendedName>
</protein>
<proteinExistence type="predicted"/>
<feature type="domain" description="Glycoside hydrolase 131 catalytic N-terminal" evidence="2">
    <location>
        <begin position="28"/>
        <end position="211"/>
    </location>
</feature>
<dbReference type="HOGENOM" id="CLU_063723_1_0_1"/>
<keyword evidence="1" id="KW-0732">Signal</keyword>
<dbReference type="InterPro" id="IPR041524">
    <property type="entry name" value="GH131_N"/>
</dbReference>
<comment type="caution">
    <text evidence="3">The sequence shown here is derived from an EMBL/GenBank/DDBJ whole genome shotgun (WGS) entry which is preliminary data.</text>
</comment>
<evidence type="ECO:0000313" key="4">
    <source>
        <dbReference type="Proteomes" id="UP000027238"/>
    </source>
</evidence>
<dbReference type="Proteomes" id="UP000027238">
    <property type="component" value="Unassembled WGS sequence"/>
</dbReference>
<dbReference type="Gene3D" id="2.60.120.1160">
    <property type="match status" value="1"/>
</dbReference>
<dbReference type="AlphaFoldDB" id="A0A066WZH1"/>
<dbReference type="Pfam" id="PF18271">
    <property type="entry name" value="GH131_N"/>
    <property type="match status" value="1"/>
</dbReference>
<evidence type="ECO:0000313" key="3">
    <source>
        <dbReference type="EMBL" id="KDN60814.1"/>
    </source>
</evidence>
<accession>A0A066WZH1</accession>
<dbReference type="OrthoDB" id="5283326at2759"/>
<dbReference type="EMBL" id="JMSE01001470">
    <property type="protein sequence ID" value="KDN60814.1"/>
    <property type="molecule type" value="Genomic_DNA"/>
</dbReference>
<dbReference type="OMA" id="QDPTESC"/>
<name>A0A066WZH1_COLSU</name>
<dbReference type="SMR" id="A0A066WZH1"/>
<sequence>MAVSKSLVLLAMFRSILGQDPTESCTLSFDGRIPNNAEPALFVSNASPFNPKFDIGQNLTWDQIIEFPNVPPSRFDNNGTKPIGLSLSDKSIFASSSEGQEVALRRAELLVNGKNETVSGHKTWHISLRTDPTRPLNYTHEYVLVFHEAQDFQADFCSVKTGSHLEDNPPTSQKMLRVEGYKFDVPVKTFFETPLTDDVWHNFGINLDFPNK</sequence>